<keyword evidence="2" id="KW-1185">Reference proteome</keyword>
<evidence type="ECO:0000313" key="1">
    <source>
        <dbReference type="EMBL" id="GFO06912.1"/>
    </source>
</evidence>
<evidence type="ECO:0000313" key="2">
    <source>
        <dbReference type="Proteomes" id="UP000735302"/>
    </source>
</evidence>
<dbReference type="Proteomes" id="UP000735302">
    <property type="component" value="Unassembled WGS sequence"/>
</dbReference>
<reference evidence="1 2" key="1">
    <citation type="journal article" date="2021" name="Elife">
        <title>Chloroplast acquisition without the gene transfer in kleptoplastic sea slugs, Plakobranchus ocellatus.</title>
        <authorList>
            <person name="Maeda T."/>
            <person name="Takahashi S."/>
            <person name="Yoshida T."/>
            <person name="Shimamura S."/>
            <person name="Takaki Y."/>
            <person name="Nagai Y."/>
            <person name="Toyoda A."/>
            <person name="Suzuki Y."/>
            <person name="Arimoto A."/>
            <person name="Ishii H."/>
            <person name="Satoh N."/>
            <person name="Nishiyama T."/>
            <person name="Hasebe M."/>
            <person name="Maruyama T."/>
            <person name="Minagawa J."/>
            <person name="Obokata J."/>
            <person name="Shigenobu S."/>
        </authorList>
    </citation>
    <scope>NUCLEOTIDE SEQUENCE [LARGE SCALE GENOMIC DNA]</scope>
</reference>
<sequence>MVNDRLVHVRESRNLLSKEQCGFRKDHSTLEHLKEDASEVAYQKEFFRMKEKFSNHYAVFTDGSKLEEKVAAAAYFPERPDCSKATRLRDGASVFSAELEGIALGLTEIKKKPH</sequence>
<dbReference type="GO" id="GO:0003676">
    <property type="term" value="F:nucleic acid binding"/>
    <property type="evidence" value="ECO:0007669"/>
    <property type="project" value="InterPro"/>
</dbReference>
<dbReference type="AlphaFoldDB" id="A0AAV4AJ43"/>
<gene>
    <name evidence="1" type="ORF">PoB_003341700</name>
</gene>
<dbReference type="InterPro" id="IPR036397">
    <property type="entry name" value="RNaseH_sf"/>
</dbReference>
<proteinExistence type="predicted"/>
<dbReference type="Gene3D" id="3.30.420.10">
    <property type="entry name" value="Ribonuclease H-like superfamily/Ribonuclease H"/>
    <property type="match status" value="1"/>
</dbReference>
<organism evidence="1 2">
    <name type="scientific">Plakobranchus ocellatus</name>
    <dbReference type="NCBI Taxonomy" id="259542"/>
    <lineage>
        <taxon>Eukaryota</taxon>
        <taxon>Metazoa</taxon>
        <taxon>Spiralia</taxon>
        <taxon>Lophotrochozoa</taxon>
        <taxon>Mollusca</taxon>
        <taxon>Gastropoda</taxon>
        <taxon>Heterobranchia</taxon>
        <taxon>Euthyneura</taxon>
        <taxon>Panpulmonata</taxon>
        <taxon>Sacoglossa</taxon>
        <taxon>Placobranchoidea</taxon>
        <taxon>Plakobranchidae</taxon>
        <taxon>Plakobranchus</taxon>
    </lineage>
</organism>
<dbReference type="EMBL" id="BLXT01003828">
    <property type="protein sequence ID" value="GFO06912.1"/>
    <property type="molecule type" value="Genomic_DNA"/>
</dbReference>
<comment type="caution">
    <text evidence="1">The sequence shown here is derived from an EMBL/GenBank/DDBJ whole genome shotgun (WGS) entry which is preliminary data.</text>
</comment>
<protein>
    <submittedName>
        <fullName evidence="1">Gag-Pol polyprotein</fullName>
    </submittedName>
</protein>
<name>A0AAV4AJ43_9GAST</name>
<accession>A0AAV4AJ43</accession>